<name>A0A2W7TS63_9BACT</name>
<dbReference type="PANTHER" id="PTHR43800">
    <property type="entry name" value="PEPTIDYL-LYSINE N-ACETYLTRANSFERASE YJAB"/>
    <property type="match status" value="1"/>
</dbReference>
<keyword evidence="1" id="KW-0808">Transferase</keyword>
<keyword evidence="5" id="KW-1185">Reference proteome</keyword>
<dbReference type="InterPro" id="IPR000182">
    <property type="entry name" value="GNAT_dom"/>
</dbReference>
<dbReference type="Gene3D" id="3.40.630.30">
    <property type="match status" value="1"/>
</dbReference>
<keyword evidence="2" id="KW-0012">Acyltransferase</keyword>
<comment type="caution">
    <text evidence="4">The sequence shown here is derived from an EMBL/GenBank/DDBJ whole genome shotgun (WGS) entry which is preliminary data.</text>
</comment>
<dbReference type="OrthoDB" id="9800604at2"/>
<dbReference type="Pfam" id="PF13673">
    <property type="entry name" value="Acetyltransf_10"/>
    <property type="match status" value="1"/>
</dbReference>
<protein>
    <submittedName>
        <fullName evidence="4">Ribosomal protein S18 acetylase RimI-like enzyme</fullName>
    </submittedName>
</protein>
<evidence type="ECO:0000256" key="2">
    <source>
        <dbReference type="ARBA" id="ARBA00023315"/>
    </source>
</evidence>
<dbReference type="EMBL" id="QKZV01000001">
    <property type="protein sequence ID" value="PZX65952.1"/>
    <property type="molecule type" value="Genomic_DNA"/>
</dbReference>
<feature type="domain" description="N-acetyltransferase" evidence="3">
    <location>
        <begin position="3"/>
        <end position="163"/>
    </location>
</feature>
<keyword evidence="4" id="KW-0687">Ribonucleoprotein</keyword>
<gene>
    <name evidence="4" type="ORF">LX80_00447</name>
</gene>
<reference evidence="4 5" key="1">
    <citation type="submission" date="2018-06" db="EMBL/GenBank/DDBJ databases">
        <title>Genomic Encyclopedia of Archaeal and Bacterial Type Strains, Phase II (KMG-II): from individual species to whole genera.</title>
        <authorList>
            <person name="Goeker M."/>
        </authorList>
    </citation>
    <scope>NUCLEOTIDE SEQUENCE [LARGE SCALE GENOMIC DNA]</scope>
    <source>
        <strain evidence="4 5">DSM 23241</strain>
    </source>
</reference>
<sequence>MSVKIQQATTADVPIIQQIAYKTWPNTYGAILSEAQINYMLQLMYNTSELEHQIQNGYQYLLAVNEDKTIGFAAFNEISPQTFKLQKLYVLPEAQGTGLGKLLLNHIIQEIQSKGAVALILNVNRHNNALSFYAKMGFQIIREEDNDIGNGYFMNDYVMQRSF</sequence>
<dbReference type="GO" id="GO:0016747">
    <property type="term" value="F:acyltransferase activity, transferring groups other than amino-acyl groups"/>
    <property type="evidence" value="ECO:0007669"/>
    <property type="project" value="InterPro"/>
</dbReference>
<dbReference type="AlphaFoldDB" id="A0A2W7TS63"/>
<dbReference type="RefSeq" id="WP_111293391.1">
    <property type="nucleotide sequence ID" value="NZ_QKZV01000001.1"/>
</dbReference>
<dbReference type="Proteomes" id="UP000249720">
    <property type="component" value="Unassembled WGS sequence"/>
</dbReference>
<keyword evidence="4" id="KW-0689">Ribosomal protein</keyword>
<accession>A0A2W7TS63</accession>
<evidence type="ECO:0000313" key="5">
    <source>
        <dbReference type="Proteomes" id="UP000249720"/>
    </source>
</evidence>
<dbReference type="SUPFAM" id="SSF55729">
    <property type="entry name" value="Acyl-CoA N-acyltransferases (Nat)"/>
    <property type="match status" value="1"/>
</dbReference>
<evidence type="ECO:0000256" key="1">
    <source>
        <dbReference type="ARBA" id="ARBA00022679"/>
    </source>
</evidence>
<dbReference type="InterPro" id="IPR016181">
    <property type="entry name" value="Acyl_CoA_acyltransferase"/>
</dbReference>
<dbReference type="PROSITE" id="PS51186">
    <property type="entry name" value="GNAT"/>
    <property type="match status" value="1"/>
</dbReference>
<proteinExistence type="predicted"/>
<organism evidence="4 5">
    <name type="scientific">Hydrotalea sandarakina</name>
    <dbReference type="NCBI Taxonomy" id="1004304"/>
    <lineage>
        <taxon>Bacteria</taxon>
        <taxon>Pseudomonadati</taxon>
        <taxon>Bacteroidota</taxon>
        <taxon>Chitinophagia</taxon>
        <taxon>Chitinophagales</taxon>
        <taxon>Chitinophagaceae</taxon>
        <taxon>Hydrotalea</taxon>
    </lineage>
</organism>
<dbReference type="CDD" id="cd04301">
    <property type="entry name" value="NAT_SF"/>
    <property type="match status" value="1"/>
</dbReference>
<evidence type="ECO:0000313" key="4">
    <source>
        <dbReference type="EMBL" id="PZX65952.1"/>
    </source>
</evidence>
<evidence type="ECO:0000259" key="3">
    <source>
        <dbReference type="PROSITE" id="PS51186"/>
    </source>
</evidence>
<dbReference type="GO" id="GO:0005840">
    <property type="term" value="C:ribosome"/>
    <property type="evidence" value="ECO:0007669"/>
    <property type="project" value="UniProtKB-KW"/>
</dbReference>
<dbReference type="PANTHER" id="PTHR43800:SF1">
    <property type="entry name" value="PEPTIDYL-LYSINE N-ACETYLTRANSFERASE YJAB"/>
    <property type="match status" value="1"/>
</dbReference>